<keyword evidence="4" id="KW-1185">Reference proteome</keyword>
<dbReference type="EMBL" id="FZNQ01000009">
    <property type="protein sequence ID" value="SNR49051.1"/>
    <property type="molecule type" value="Genomic_DNA"/>
</dbReference>
<evidence type="ECO:0000313" key="3">
    <source>
        <dbReference type="EMBL" id="SNR49051.1"/>
    </source>
</evidence>
<dbReference type="AlphaFoldDB" id="A0A238WRM7"/>
<organism evidence="3 4">
    <name type="scientific">Halorubrum vacuolatum</name>
    <name type="common">Natronobacterium vacuolatum</name>
    <dbReference type="NCBI Taxonomy" id="63740"/>
    <lineage>
        <taxon>Archaea</taxon>
        <taxon>Methanobacteriati</taxon>
        <taxon>Methanobacteriota</taxon>
        <taxon>Stenosarchaea group</taxon>
        <taxon>Halobacteria</taxon>
        <taxon>Halobacteriales</taxon>
        <taxon>Haloferacaceae</taxon>
        <taxon>Halorubrum</taxon>
    </lineage>
</organism>
<dbReference type="Proteomes" id="UP000198397">
    <property type="component" value="Unassembled WGS sequence"/>
</dbReference>
<feature type="region of interest" description="Disordered" evidence="1">
    <location>
        <begin position="70"/>
        <end position="177"/>
    </location>
</feature>
<evidence type="ECO:0000259" key="2">
    <source>
        <dbReference type="Pfam" id="PF26296"/>
    </source>
</evidence>
<dbReference type="Pfam" id="PF26296">
    <property type="entry name" value="DUF8080"/>
    <property type="match status" value="1"/>
</dbReference>
<feature type="compositionally biased region" description="Basic and acidic residues" evidence="1">
    <location>
        <begin position="92"/>
        <end position="117"/>
    </location>
</feature>
<feature type="compositionally biased region" description="Acidic residues" evidence="1">
    <location>
        <begin position="125"/>
        <end position="152"/>
    </location>
</feature>
<dbReference type="InterPro" id="IPR057179">
    <property type="entry name" value="DUF7857"/>
</dbReference>
<reference evidence="3 4" key="1">
    <citation type="submission" date="2017-06" db="EMBL/GenBank/DDBJ databases">
        <authorList>
            <person name="Kim H.J."/>
            <person name="Triplett B.A."/>
        </authorList>
    </citation>
    <scope>NUCLEOTIDE SEQUENCE [LARGE SCALE GENOMIC DNA]</scope>
    <source>
        <strain evidence="3 4">DSM 8800</strain>
    </source>
</reference>
<dbReference type="RefSeq" id="WP_089384931.1">
    <property type="nucleotide sequence ID" value="NZ_FZNQ01000009.1"/>
</dbReference>
<dbReference type="OrthoDB" id="193731at2157"/>
<dbReference type="InterPro" id="IPR058393">
    <property type="entry name" value="DUF8080"/>
</dbReference>
<sequence>MERSWSVDRVDGITLVRCRVRNDRSVPRRVRIESRLDGPVLPPRRRGVPENGWDESGVTLRLEPGERRALGFASPAEPTDPPVTVSETEPTTEDREADACEAVRRLETHRPPADVVERIGGAFGMDDDDEGDDSGDSDDESDDSGDDDDESDGTTGSEGGTTSEEPHGPEGSCGPERVNEWLGRIEKRIERGERLTNPDLETATEALVETGGLTALADLNDRLEVDAEQLQQISDRAATLAERADAVDVPIDAMEELA</sequence>
<evidence type="ECO:0000256" key="1">
    <source>
        <dbReference type="SAM" id="MobiDB-lite"/>
    </source>
</evidence>
<accession>A0A238WRM7</accession>
<evidence type="ECO:0000313" key="4">
    <source>
        <dbReference type="Proteomes" id="UP000198397"/>
    </source>
</evidence>
<protein>
    <recommendedName>
        <fullName evidence="2">DUF8080 domain-containing protein</fullName>
    </recommendedName>
</protein>
<proteinExistence type="predicted"/>
<feature type="region of interest" description="Disordered" evidence="1">
    <location>
        <begin position="38"/>
        <end position="57"/>
    </location>
</feature>
<dbReference type="Pfam" id="PF25256">
    <property type="entry name" value="DUF7857"/>
    <property type="match status" value="1"/>
</dbReference>
<name>A0A238WRM7_HALVU</name>
<feature type="domain" description="DUF8080" evidence="2">
    <location>
        <begin position="175"/>
        <end position="248"/>
    </location>
</feature>
<gene>
    <name evidence="3" type="ORF">SAMN06264855_109106</name>
</gene>